<sequence>MFAGSAMEEAGTPSAQSGGSLSEKYPTLLRSLTTSNTQPTTSREVAASTSADKEGPAYRRRRVNLSGHLFRGVLEASKLGVHPVVRYHIPGREYCYAFERLRTTSRGQIVIYRCTACRKKGTTTAIAVQNECEFIGDPVELSHVCNPLENAKDHVTRMVYQSCRAIATDPLLAQAKPNQLWKSIAELIDKNAPDDEVQRKEMLKHFYR</sequence>
<protein>
    <submittedName>
        <fullName evidence="2">Uncharacterized protein</fullName>
    </submittedName>
</protein>
<dbReference type="AlphaFoldDB" id="A0A2G9TIL4"/>
<keyword evidence="3" id="KW-1185">Reference proteome</keyword>
<evidence type="ECO:0000313" key="3">
    <source>
        <dbReference type="Proteomes" id="UP000230423"/>
    </source>
</evidence>
<feature type="compositionally biased region" description="Polar residues" evidence="1">
    <location>
        <begin position="30"/>
        <end position="50"/>
    </location>
</feature>
<feature type="non-terminal residue" evidence="2">
    <location>
        <position position="208"/>
    </location>
</feature>
<feature type="region of interest" description="Disordered" evidence="1">
    <location>
        <begin position="1"/>
        <end position="58"/>
    </location>
</feature>
<evidence type="ECO:0000256" key="1">
    <source>
        <dbReference type="SAM" id="MobiDB-lite"/>
    </source>
</evidence>
<accession>A0A2G9TIL4</accession>
<dbReference type="Proteomes" id="UP000230423">
    <property type="component" value="Unassembled WGS sequence"/>
</dbReference>
<name>A0A2G9TIL4_TELCI</name>
<dbReference type="EMBL" id="KZ363671">
    <property type="protein sequence ID" value="PIO57824.1"/>
    <property type="molecule type" value="Genomic_DNA"/>
</dbReference>
<organism evidence="2 3">
    <name type="scientific">Teladorsagia circumcincta</name>
    <name type="common">Brown stomach worm</name>
    <name type="synonym">Ostertagia circumcincta</name>
    <dbReference type="NCBI Taxonomy" id="45464"/>
    <lineage>
        <taxon>Eukaryota</taxon>
        <taxon>Metazoa</taxon>
        <taxon>Ecdysozoa</taxon>
        <taxon>Nematoda</taxon>
        <taxon>Chromadorea</taxon>
        <taxon>Rhabditida</taxon>
        <taxon>Rhabditina</taxon>
        <taxon>Rhabditomorpha</taxon>
        <taxon>Strongyloidea</taxon>
        <taxon>Trichostrongylidae</taxon>
        <taxon>Teladorsagia</taxon>
    </lineage>
</organism>
<evidence type="ECO:0000313" key="2">
    <source>
        <dbReference type="EMBL" id="PIO57824.1"/>
    </source>
</evidence>
<gene>
    <name evidence="2" type="ORF">TELCIR_20756</name>
</gene>
<dbReference type="OrthoDB" id="5790797at2759"/>
<reference evidence="2 3" key="1">
    <citation type="submission" date="2015-09" db="EMBL/GenBank/DDBJ databases">
        <title>Draft genome of the parasitic nematode Teladorsagia circumcincta isolate WARC Sus (inbred).</title>
        <authorList>
            <person name="Mitreva M."/>
        </authorList>
    </citation>
    <scope>NUCLEOTIDE SEQUENCE [LARGE SCALE GENOMIC DNA]</scope>
    <source>
        <strain evidence="2 3">S</strain>
    </source>
</reference>
<proteinExistence type="predicted"/>